<dbReference type="Pfam" id="PF03601">
    <property type="entry name" value="Cons_hypoth698"/>
    <property type="match status" value="1"/>
</dbReference>
<evidence type="ECO:0000313" key="9">
    <source>
        <dbReference type="EMBL" id="SEJ97793.1"/>
    </source>
</evidence>
<evidence type="ECO:0000313" key="8">
    <source>
        <dbReference type="EMBL" id="CZR10561.1"/>
    </source>
</evidence>
<keyword evidence="5 7" id="KW-1133">Transmembrane helix</keyword>
<evidence type="ECO:0000256" key="7">
    <source>
        <dbReference type="SAM" id="Phobius"/>
    </source>
</evidence>
<proteinExistence type="inferred from homology"/>
<feature type="transmembrane region" description="Helical" evidence="7">
    <location>
        <begin position="261"/>
        <end position="281"/>
    </location>
</feature>
<feature type="transmembrane region" description="Helical" evidence="7">
    <location>
        <begin position="12"/>
        <end position="29"/>
    </location>
</feature>
<evidence type="ECO:0000313" key="10">
    <source>
        <dbReference type="Proteomes" id="UP000076878"/>
    </source>
</evidence>
<comment type="similarity">
    <text evidence="2">Belongs to the UPF0324 family.</text>
</comment>
<organism evidence="8 10">
    <name type="scientific">Trichococcus ilyis</name>
    <dbReference type="NCBI Taxonomy" id="640938"/>
    <lineage>
        <taxon>Bacteria</taxon>
        <taxon>Bacillati</taxon>
        <taxon>Bacillota</taxon>
        <taxon>Bacilli</taxon>
        <taxon>Lactobacillales</taxon>
        <taxon>Carnobacteriaceae</taxon>
        <taxon>Trichococcus</taxon>
    </lineage>
</organism>
<dbReference type="OrthoDB" id="9811391at2"/>
<keyword evidence="6 7" id="KW-0472">Membrane</keyword>
<dbReference type="EMBL" id="FJNB01000038">
    <property type="protein sequence ID" value="CZR10561.1"/>
    <property type="molecule type" value="Genomic_DNA"/>
</dbReference>
<evidence type="ECO:0000256" key="1">
    <source>
        <dbReference type="ARBA" id="ARBA00004651"/>
    </source>
</evidence>
<reference evidence="9 11" key="2">
    <citation type="submission" date="2016-10" db="EMBL/GenBank/DDBJ databases">
        <authorList>
            <person name="Varghese N."/>
            <person name="Submissions S."/>
        </authorList>
    </citation>
    <scope>NUCLEOTIDE SEQUENCE [LARGE SCALE GENOMIC DNA]</scope>
    <source>
        <strain evidence="9 11">DSM 22150</strain>
    </source>
</reference>
<evidence type="ECO:0000256" key="4">
    <source>
        <dbReference type="ARBA" id="ARBA00022692"/>
    </source>
</evidence>
<dbReference type="PANTHER" id="PTHR30106:SF2">
    <property type="entry name" value="UPF0324 INNER MEMBRANE PROTEIN YEIH"/>
    <property type="match status" value="1"/>
</dbReference>
<name>A0A143Z9D8_9LACT</name>
<dbReference type="InterPro" id="IPR018383">
    <property type="entry name" value="UPF0324_pro"/>
</dbReference>
<reference evidence="8 10" key="1">
    <citation type="submission" date="2016-02" db="EMBL/GenBank/DDBJ databases">
        <authorList>
            <person name="Wen L."/>
            <person name="He K."/>
            <person name="Yang H."/>
        </authorList>
    </citation>
    <scope>NUCLEOTIDE SEQUENCE [LARGE SCALE GENOMIC DNA]</scope>
    <source>
        <strain evidence="8">Trichococcus_R210</strain>
    </source>
</reference>
<dbReference type="Proteomes" id="UP000199280">
    <property type="component" value="Unassembled WGS sequence"/>
</dbReference>
<feature type="transmembrane region" description="Helical" evidence="7">
    <location>
        <begin position="214"/>
        <end position="231"/>
    </location>
</feature>
<comment type="subcellular location">
    <subcellularLocation>
        <location evidence="1">Cell membrane</location>
        <topology evidence="1">Multi-pass membrane protein</topology>
    </subcellularLocation>
</comment>
<dbReference type="RefSeq" id="WP_048729019.1">
    <property type="nucleotide sequence ID" value="NZ_FJNB01000038.1"/>
</dbReference>
<feature type="transmembrane region" description="Helical" evidence="7">
    <location>
        <begin position="324"/>
        <end position="344"/>
    </location>
</feature>
<keyword evidence="11" id="KW-1185">Reference proteome</keyword>
<feature type="transmembrane region" description="Helical" evidence="7">
    <location>
        <begin position="89"/>
        <end position="111"/>
    </location>
</feature>
<feature type="transmembrane region" description="Helical" evidence="7">
    <location>
        <begin position="123"/>
        <end position="144"/>
    </location>
</feature>
<evidence type="ECO:0000256" key="6">
    <source>
        <dbReference type="ARBA" id="ARBA00023136"/>
    </source>
</evidence>
<evidence type="ECO:0000313" key="11">
    <source>
        <dbReference type="Proteomes" id="UP000199280"/>
    </source>
</evidence>
<dbReference type="AlphaFoldDB" id="A0A143Z9D8"/>
<keyword evidence="4 7" id="KW-0812">Transmembrane</keyword>
<dbReference type="Proteomes" id="UP000076878">
    <property type="component" value="Unassembled WGS sequence"/>
</dbReference>
<feature type="transmembrane region" description="Helical" evidence="7">
    <location>
        <begin position="35"/>
        <end position="53"/>
    </location>
</feature>
<gene>
    <name evidence="9" type="ORF">SAMN05216375_1534</name>
    <name evidence="8" type="ORF">TR210_2948</name>
</gene>
<dbReference type="EMBL" id="FNYT01000053">
    <property type="protein sequence ID" value="SEJ97793.1"/>
    <property type="molecule type" value="Genomic_DNA"/>
</dbReference>
<protein>
    <submittedName>
        <fullName evidence="9">Conserved hypothetical integral membrane protein</fullName>
    </submittedName>
</protein>
<dbReference type="GO" id="GO:0005886">
    <property type="term" value="C:plasma membrane"/>
    <property type="evidence" value="ECO:0007669"/>
    <property type="project" value="UniProtKB-SubCell"/>
</dbReference>
<sequence>MRAKFKRSYSILPGLLISVLISLISQYLSALLPNLGAALIAIFLGILLGNTFLNKPYFKRGTKFSEKSLLEWSIVLNGIILDFQIIKQVGFTGFIFVILQMVLTILFAYWIGRTMKFNKKMSLLMGAGNAVCGSSAIGTVSPIIGADKKDKAMSITIVNVTGTILMVSLPILASVLYHNEVVQTSALIGGTIQSIGQVVASAKLVSMDVTNLSIVFKLMRVLLIIGVALSFSKLNTKEEEPLFSKSAVDSTSADLKKNTNLLTIPWFIVGFFILFLLRSFLPLPSFMIHSSEVISNQFEITALAAIGLQVKFSDILKEGPRTMLYGLLIGCFQIILAIGLIFWLF</sequence>
<dbReference type="PANTHER" id="PTHR30106">
    <property type="entry name" value="INNER MEMBRANE PROTEIN YEIH-RELATED"/>
    <property type="match status" value="1"/>
</dbReference>
<evidence type="ECO:0000256" key="5">
    <source>
        <dbReference type="ARBA" id="ARBA00022989"/>
    </source>
</evidence>
<evidence type="ECO:0000256" key="3">
    <source>
        <dbReference type="ARBA" id="ARBA00022475"/>
    </source>
</evidence>
<accession>A0A143Z9D8</accession>
<evidence type="ECO:0000256" key="2">
    <source>
        <dbReference type="ARBA" id="ARBA00007977"/>
    </source>
</evidence>
<feature type="transmembrane region" description="Helical" evidence="7">
    <location>
        <begin position="156"/>
        <end position="177"/>
    </location>
</feature>
<keyword evidence="3" id="KW-1003">Cell membrane</keyword>